<dbReference type="Pfam" id="PF01657">
    <property type="entry name" value="Stress-antifung"/>
    <property type="match status" value="2"/>
</dbReference>
<feature type="signal peptide" evidence="20">
    <location>
        <begin position="1"/>
        <end position="22"/>
    </location>
</feature>
<dbReference type="GO" id="GO:0004674">
    <property type="term" value="F:protein serine/threonine kinase activity"/>
    <property type="evidence" value="ECO:0007669"/>
    <property type="project" value="UniProtKB-KW"/>
</dbReference>
<keyword evidence="12 19" id="KW-1133">Transmembrane helix</keyword>
<keyword evidence="9 18" id="KW-0547">Nucleotide-binding</keyword>
<comment type="subcellular location">
    <subcellularLocation>
        <location evidence="1">Membrane</location>
        <topology evidence="1">Single-pass membrane protein</topology>
    </subcellularLocation>
</comment>
<evidence type="ECO:0000256" key="12">
    <source>
        <dbReference type="ARBA" id="ARBA00022989"/>
    </source>
</evidence>
<keyword evidence="3" id="KW-0723">Serine/threonine-protein kinase</keyword>
<evidence type="ECO:0000256" key="7">
    <source>
        <dbReference type="ARBA" id="ARBA00022729"/>
    </source>
</evidence>
<name>A0ABD3CFN5_9LAMI</name>
<evidence type="ECO:0000256" key="18">
    <source>
        <dbReference type="PROSITE-ProRule" id="PRU10141"/>
    </source>
</evidence>
<dbReference type="PROSITE" id="PS50011">
    <property type="entry name" value="PROTEIN_KINASE_DOM"/>
    <property type="match status" value="1"/>
</dbReference>
<keyword evidence="11 18" id="KW-0067">ATP-binding</keyword>
<evidence type="ECO:0000256" key="17">
    <source>
        <dbReference type="ARBA" id="ARBA00048679"/>
    </source>
</evidence>
<evidence type="ECO:0000256" key="20">
    <source>
        <dbReference type="SAM" id="SignalP"/>
    </source>
</evidence>
<dbReference type="FunFam" id="3.30.200.20:FF:000142">
    <property type="entry name" value="Cysteine-rich receptor-like protein kinase 10"/>
    <property type="match status" value="1"/>
</dbReference>
<dbReference type="GO" id="GO:0005524">
    <property type="term" value="F:ATP binding"/>
    <property type="evidence" value="ECO:0007669"/>
    <property type="project" value="UniProtKB-UniRule"/>
</dbReference>
<dbReference type="InterPro" id="IPR038408">
    <property type="entry name" value="GNK2_sf"/>
</dbReference>
<dbReference type="InterPro" id="IPR002902">
    <property type="entry name" value="GNK2"/>
</dbReference>
<evidence type="ECO:0000256" key="4">
    <source>
        <dbReference type="ARBA" id="ARBA00022553"/>
    </source>
</evidence>
<dbReference type="Gene3D" id="1.10.510.10">
    <property type="entry name" value="Transferase(Phosphotransferase) domain 1"/>
    <property type="match status" value="1"/>
</dbReference>
<comment type="catalytic activity">
    <reaction evidence="17">
        <text>L-seryl-[protein] + ATP = O-phospho-L-seryl-[protein] + ADP + H(+)</text>
        <dbReference type="Rhea" id="RHEA:17989"/>
        <dbReference type="Rhea" id="RHEA-COMP:9863"/>
        <dbReference type="Rhea" id="RHEA-COMP:11604"/>
        <dbReference type="ChEBI" id="CHEBI:15378"/>
        <dbReference type="ChEBI" id="CHEBI:29999"/>
        <dbReference type="ChEBI" id="CHEBI:30616"/>
        <dbReference type="ChEBI" id="CHEBI:83421"/>
        <dbReference type="ChEBI" id="CHEBI:456216"/>
        <dbReference type="EC" id="2.7.11.1"/>
    </reaction>
</comment>
<dbReference type="Gene3D" id="3.30.200.20">
    <property type="entry name" value="Phosphorylase Kinase, domain 1"/>
    <property type="match status" value="1"/>
</dbReference>
<proteinExistence type="predicted"/>
<dbReference type="InterPro" id="IPR000719">
    <property type="entry name" value="Prot_kinase_dom"/>
</dbReference>
<feature type="binding site" evidence="18">
    <location>
        <position position="379"/>
    </location>
    <ligand>
        <name>ATP</name>
        <dbReference type="ChEBI" id="CHEBI:30616"/>
    </ligand>
</feature>
<dbReference type="SUPFAM" id="SSF56112">
    <property type="entry name" value="Protein kinase-like (PK-like)"/>
    <property type="match status" value="1"/>
</dbReference>
<dbReference type="SMART" id="SM00220">
    <property type="entry name" value="S_TKc"/>
    <property type="match status" value="1"/>
</dbReference>
<dbReference type="FunFam" id="1.10.510.10:FF:001023">
    <property type="entry name" value="Os07g0541700 protein"/>
    <property type="match status" value="1"/>
</dbReference>
<accession>A0ABD3CFN5</accession>
<sequence>MMLHDLFFLILQINLLFFSVESYESYCYKHNGNYTLNSTYSNNLDTVLSSIPANISFNGFYNGSAGSQNPDIAYAIAHCRGDVLPHICRGCIQDLITNLRAACPHQRQAVEWADDCMLKYSNQTILGNMETLPAFYLCNTENATNPNEFLTNLRGHLDNLREKAADGGGPLMKVAAGNITMNDFQNIFALVQCTPDFSPDDCRNCLISAAAWIPTTCNRRRGGRILLPSCNLRYEMYLFFNETRLQELVESPAPQPPLTPITRLPPPSSGLQLTNNFNPPGPNSGNNTTRTIIIVVVSIAGCLILADFVCIFLKKRIKRRLEKSHENVDEISTVESLKYTLSTIKAVTNDFSDYNKLGQGGFGAVYKGKLSNDREIAVKRLSKISGQGDQEFKNEVLLLAKLQHRNLVRLLGFCLEGIEKLLIYEFVQNASLDKFIFDPVKRSVLDWEKRHKIIRGIARGILYFHEDSQVRIIHRDLKPSNVLLNGAMDPKIADFGMAGLFGQDDTQ</sequence>
<dbReference type="Pfam" id="PF00069">
    <property type="entry name" value="Pkinase"/>
    <property type="match status" value="1"/>
</dbReference>
<evidence type="ECO:0000259" key="22">
    <source>
        <dbReference type="PROSITE" id="PS51473"/>
    </source>
</evidence>
<protein>
    <recommendedName>
        <fullName evidence="2">non-specific serine/threonine protein kinase</fullName>
        <ecNumber evidence="2">2.7.11.1</ecNumber>
    </recommendedName>
</protein>
<keyword evidence="8" id="KW-0677">Repeat</keyword>
<keyword evidence="6 19" id="KW-0812">Transmembrane</keyword>
<feature type="chain" id="PRO_5044748927" description="non-specific serine/threonine protein kinase" evidence="20">
    <location>
        <begin position="23"/>
        <end position="507"/>
    </location>
</feature>
<dbReference type="GO" id="GO:0016020">
    <property type="term" value="C:membrane"/>
    <property type="evidence" value="ECO:0007669"/>
    <property type="project" value="UniProtKB-SubCell"/>
</dbReference>
<reference evidence="24" key="1">
    <citation type="journal article" date="2024" name="IScience">
        <title>Strigolactones Initiate the Formation of Haustorium-like Structures in Castilleja.</title>
        <authorList>
            <person name="Buerger M."/>
            <person name="Peterson D."/>
            <person name="Chory J."/>
        </authorList>
    </citation>
    <scope>NUCLEOTIDE SEQUENCE [LARGE SCALE GENOMIC DNA]</scope>
</reference>
<comment type="caution">
    <text evidence="23">The sequence shown here is derived from an EMBL/GenBank/DDBJ whole genome shotgun (WGS) entry which is preliminary data.</text>
</comment>
<dbReference type="Proteomes" id="UP001632038">
    <property type="component" value="Unassembled WGS sequence"/>
</dbReference>
<keyword evidence="24" id="KW-1185">Reference proteome</keyword>
<feature type="domain" description="Gnk2-homologous" evidence="22">
    <location>
        <begin position="131"/>
        <end position="239"/>
    </location>
</feature>
<dbReference type="FunFam" id="3.30.430.20:FF:000003">
    <property type="entry name" value="Cysteine-rich RLK (RECEPTOR-like protein kinase) 10"/>
    <property type="match status" value="1"/>
</dbReference>
<evidence type="ECO:0000313" key="24">
    <source>
        <dbReference type="Proteomes" id="UP001632038"/>
    </source>
</evidence>
<keyword evidence="15" id="KW-0325">Glycoprotein</keyword>
<dbReference type="PROSITE" id="PS00107">
    <property type="entry name" value="PROTEIN_KINASE_ATP"/>
    <property type="match status" value="1"/>
</dbReference>
<evidence type="ECO:0000256" key="6">
    <source>
        <dbReference type="ARBA" id="ARBA00022692"/>
    </source>
</evidence>
<keyword evidence="14" id="KW-0675">Receptor</keyword>
<dbReference type="PROSITE" id="PS00108">
    <property type="entry name" value="PROTEIN_KINASE_ST"/>
    <property type="match status" value="1"/>
</dbReference>
<evidence type="ECO:0000256" key="16">
    <source>
        <dbReference type="ARBA" id="ARBA00047899"/>
    </source>
</evidence>
<dbReference type="PANTHER" id="PTHR27002">
    <property type="entry name" value="RECEPTOR-LIKE SERINE/THREONINE-PROTEIN KINASE SD1-8"/>
    <property type="match status" value="1"/>
</dbReference>
<dbReference type="Gene3D" id="3.30.430.20">
    <property type="entry name" value="Gnk2 domain, C-X8-C-X2-C motif"/>
    <property type="match status" value="2"/>
</dbReference>
<evidence type="ECO:0000256" key="13">
    <source>
        <dbReference type="ARBA" id="ARBA00023136"/>
    </source>
</evidence>
<keyword evidence="4" id="KW-0597">Phosphoprotein</keyword>
<feature type="domain" description="Protein kinase" evidence="21">
    <location>
        <begin position="351"/>
        <end position="507"/>
    </location>
</feature>
<gene>
    <name evidence="23" type="ORF">CASFOL_028943</name>
</gene>
<evidence type="ECO:0000256" key="5">
    <source>
        <dbReference type="ARBA" id="ARBA00022679"/>
    </source>
</evidence>
<evidence type="ECO:0000256" key="19">
    <source>
        <dbReference type="SAM" id="Phobius"/>
    </source>
</evidence>
<comment type="catalytic activity">
    <reaction evidence="16">
        <text>L-threonyl-[protein] + ATP = O-phospho-L-threonyl-[protein] + ADP + H(+)</text>
        <dbReference type="Rhea" id="RHEA:46608"/>
        <dbReference type="Rhea" id="RHEA-COMP:11060"/>
        <dbReference type="Rhea" id="RHEA-COMP:11605"/>
        <dbReference type="ChEBI" id="CHEBI:15378"/>
        <dbReference type="ChEBI" id="CHEBI:30013"/>
        <dbReference type="ChEBI" id="CHEBI:30616"/>
        <dbReference type="ChEBI" id="CHEBI:61977"/>
        <dbReference type="ChEBI" id="CHEBI:456216"/>
        <dbReference type="EC" id="2.7.11.1"/>
    </reaction>
</comment>
<keyword evidence="13 19" id="KW-0472">Membrane</keyword>
<dbReference type="InterPro" id="IPR011009">
    <property type="entry name" value="Kinase-like_dom_sf"/>
</dbReference>
<dbReference type="InterPro" id="IPR008271">
    <property type="entry name" value="Ser/Thr_kinase_AS"/>
</dbReference>
<keyword evidence="5" id="KW-0808">Transferase</keyword>
<evidence type="ECO:0000256" key="9">
    <source>
        <dbReference type="ARBA" id="ARBA00022741"/>
    </source>
</evidence>
<dbReference type="EC" id="2.7.11.1" evidence="2"/>
<dbReference type="CDD" id="cd23509">
    <property type="entry name" value="Gnk2-like"/>
    <property type="match status" value="2"/>
</dbReference>
<feature type="domain" description="Gnk2-homologous" evidence="22">
    <location>
        <begin position="22"/>
        <end position="125"/>
    </location>
</feature>
<evidence type="ECO:0000256" key="10">
    <source>
        <dbReference type="ARBA" id="ARBA00022777"/>
    </source>
</evidence>
<feature type="transmembrane region" description="Helical" evidence="19">
    <location>
        <begin position="292"/>
        <end position="313"/>
    </location>
</feature>
<keyword evidence="7 20" id="KW-0732">Signal</keyword>
<dbReference type="InterPro" id="IPR017441">
    <property type="entry name" value="Protein_kinase_ATP_BS"/>
</dbReference>
<dbReference type="FunFam" id="3.30.430.20:FF:000002">
    <property type="entry name" value="Cysteine-rich receptor-like protein kinase 10"/>
    <property type="match status" value="1"/>
</dbReference>
<dbReference type="PROSITE" id="PS51473">
    <property type="entry name" value="GNK2"/>
    <property type="match status" value="2"/>
</dbReference>
<evidence type="ECO:0000256" key="14">
    <source>
        <dbReference type="ARBA" id="ARBA00023170"/>
    </source>
</evidence>
<evidence type="ECO:0000256" key="8">
    <source>
        <dbReference type="ARBA" id="ARBA00022737"/>
    </source>
</evidence>
<evidence type="ECO:0000256" key="11">
    <source>
        <dbReference type="ARBA" id="ARBA00022840"/>
    </source>
</evidence>
<evidence type="ECO:0000256" key="15">
    <source>
        <dbReference type="ARBA" id="ARBA00023180"/>
    </source>
</evidence>
<organism evidence="23 24">
    <name type="scientific">Castilleja foliolosa</name>
    <dbReference type="NCBI Taxonomy" id="1961234"/>
    <lineage>
        <taxon>Eukaryota</taxon>
        <taxon>Viridiplantae</taxon>
        <taxon>Streptophyta</taxon>
        <taxon>Embryophyta</taxon>
        <taxon>Tracheophyta</taxon>
        <taxon>Spermatophyta</taxon>
        <taxon>Magnoliopsida</taxon>
        <taxon>eudicotyledons</taxon>
        <taxon>Gunneridae</taxon>
        <taxon>Pentapetalae</taxon>
        <taxon>asterids</taxon>
        <taxon>lamiids</taxon>
        <taxon>Lamiales</taxon>
        <taxon>Orobanchaceae</taxon>
        <taxon>Pedicularideae</taxon>
        <taxon>Castillejinae</taxon>
        <taxon>Castilleja</taxon>
    </lineage>
</organism>
<evidence type="ECO:0000259" key="21">
    <source>
        <dbReference type="PROSITE" id="PS50011"/>
    </source>
</evidence>
<keyword evidence="10" id="KW-0418">Kinase</keyword>
<evidence type="ECO:0000256" key="2">
    <source>
        <dbReference type="ARBA" id="ARBA00012513"/>
    </source>
</evidence>
<dbReference type="PANTHER" id="PTHR27002:SF1104">
    <property type="entry name" value="CYSTEINE-RICH RECEPTOR-LIKE PROTEIN KINASE 27-RELATED"/>
    <property type="match status" value="1"/>
</dbReference>
<evidence type="ECO:0000256" key="3">
    <source>
        <dbReference type="ARBA" id="ARBA00022527"/>
    </source>
</evidence>
<evidence type="ECO:0000256" key="1">
    <source>
        <dbReference type="ARBA" id="ARBA00004167"/>
    </source>
</evidence>
<evidence type="ECO:0000313" key="23">
    <source>
        <dbReference type="EMBL" id="KAL3627580.1"/>
    </source>
</evidence>
<dbReference type="EMBL" id="JAVIJP010000039">
    <property type="protein sequence ID" value="KAL3627580.1"/>
    <property type="molecule type" value="Genomic_DNA"/>
</dbReference>
<dbReference type="AlphaFoldDB" id="A0ABD3CFN5"/>